<dbReference type="RefSeq" id="WP_092076542.1">
    <property type="nucleotide sequence ID" value="NZ_FOYI01000002.1"/>
</dbReference>
<evidence type="ECO:0000256" key="5">
    <source>
        <dbReference type="SAM" id="SignalP"/>
    </source>
</evidence>
<dbReference type="PANTHER" id="PTHR36985">
    <property type="entry name" value="TRANSLOCATION AND ASSEMBLY MODULE SUBUNIT TAMB"/>
    <property type="match status" value="1"/>
</dbReference>
<evidence type="ECO:0000256" key="2">
    <source>
        <dbReference type="ARBA" id="ARBA00022692"/>
    </source>
</evidence>
<organism evidence="7 8">
    <name type="scientific">Poseidonocella sedimentorum</name>
    <dbReference type="NCBI Taxonomy" id="871652"/>
    <lineage>
        <taxon>Bacteria</taxon>
        <taxon>Pseudomonadati</taxon>
        <taxon>Pseudomonadota</taxon>
        <taxon>Alphaproteobacteria</taxon>
        <taxon>Rhodobacterales</taxon>
        <taxon>Roseobacteraceae</taxon>
        <taxon>Poseidonocella</taxon>
    </lineage>
</organism>
<evidence type="ECO:0000313" key="8">
    <source>
        <dbReference type="Proteomes" id="UP000199302"/>
    </source>
</evidence>
<accession>A0A1I6D354</accession>
<keyword evidence="8" id="KW-1185">Reference proteome</keyword>
<evidence type="ECO:0000256" key="4">
    <source>
        <dbReference type="ARBA" id="ARBA00023136"/>
    </source>
</evidence>
<comment type="subcellular location">
    <subcellularLocation>
        <location evidence="1">Membrane</location>
        <topology evidence="1">Single-pass membrane protein</topology>
    </subcellularLocation>
</comment>
<dbReference type="EMBL" id="FOYI01000002">
    <property type="protein sequence ID" value="SFQ99771.1"/>
    <property type="molecule type" value="Genomic_DNA"/>
</dbReference>
<keyword evidence="5" id="KW-0732">Signal</keyword>
<dbReference type="OrthoDB" id="7784409at2"/>
<dbReference type="Proteomes" id="UP000199302">
    <property type="component" value="Unassembled WGS sequence"/>
</dbReference>
<keyword evidence="4" id="KW-0472">Membrane</keyword>
<evidence type="ECO:0000259" key="6">
    <source>
        <dbReference type="Pfam" id="PF04357"/>
    </source>
</evidence>
<evidence type="ECO:0000256" key="3">
    <source>
        <dbReference type="ARBA" id="ARBA00022989"/>
    </source>
</evidence>
<dbReference type="GO" id="GO:0009306">
    <property type="term" value="P:protein secretion"/>
    <property type="evidence" value="ECO:0007669"/>
    <property type="project" value="InterPro"/>
</dbReference>
<proteinExistence type="predicted"/>
<feature type="signal peptide" evidence="5">
    <location>
        <begin position="1"/>
        <end position="18"/>
    </location>
</feature>
<keyword evidence="2" id="KW-0812">Transmembrane</keyword>
<dbReference type="GO" id="GO:0005886">
    <property type="term" value="C:plasma membrane"/>
    <property type="evidence" value="ECO:0007669"/>
    <property type="project" value="InterPro"/>
</dbReference>
<dbReference type="InterPro" id="IPR007452">
    <property type="entry name" value="TamB_C"/>
</dbReference>
<evidence type="ECO:0000256" key="1">
    <source>
        <dbReference type="ARBA" id="ARBA00004167"/>
    </source>
</evidence>
<gene>
    <name evidence="7" type="ORF">SAMN04515673_10227</name>
</gene>
<feature type="chain" id="PRO_5011465078" evidence="5">
    <location>
        <begin position="19"/>
        <end position="1445"/>
    </location>
</feature>
<feature type="domain" description="Translocation and assembly module TamB C-terminal" evidence="6">
    <location>
        <begin position="1098"/>
        <end position="1445"/>
    </location>
</feature>
<keyword evidence="3" id="KW-1133">Transmembrane helix</keyword>
<protein>
    <submittedName>
        <fullName evidence="7">Autotransporter secretion inner membrane protein TamB</fullName>
    </submittedName>
</protein>
<name>A0A1I6D354_9RHOB</name>
<evidence type="ECO:0000313" key="7">
    <source>
        <dbReference type="EMBL" id="SFQ99771.1"/>
    </source>
</evidence>
<dbReference type="PANTHER" id="PTHR36985:SF1">
    <property type="entry name" value="TRANSLOCATION AND ASSEMBLY MODULE SUBUNIT TAMB"/>
    <property type="match status" value="1"/>
</dbReference>
<dbReference type="STRING" id="871652.SAMN04515673_10227"/>
<dbReference type="GO" id="GO:0097347">
    <property type="term" value="C:TAM protein secretion complex"/>
    <property type="evidence" value="ECO:0007669"/>
    <property type="project" value="TreeGrafter"/>
</dbReference>
<reference evidence="7 8" key="1">
    <citation type="submission" date="2016-10" db="EMBL/GenBank/DDBJ databases">
        <authorList>
            <person name="de Groot N.N."/>
        </authorList>
    </citation>
    <scope>NUCLEOTIDE SEQUENCE [LARGE SCALE GENOMIC DNA]</scope>
    <source>
        <strain evidence="8">KMM 9023,NRIC 0796,JCM 17311,KCTC 23692</strain>
    </source>
</reference>
<sequence>MWVRALRVLCTAAALACAAPLAIGQQGDGAEAPLSADDVGVGGDADRGFLQGLLEDNLSSAGREVRIIGFEGALSSRARIDRLTIADDDGIWLTMTDLVLDWNRRALLRGALAVEELSVGAIDLPRLPRTEGEALPEAGAAEPFSLPDLPVSVDIGVLRIETAQIGAPVMGQEVAFGLSGSAQLADGAGRARLTLDRQDGPEGRFELTANYDNETGVLDLDLALQEAAGGLLAQNSGMPGAPALALTVAGSGPLDDFTAEIALSTEDTPRLAGEVALRGVSETGGRRFAADISGDIRPMLDPAYHEFLGEELALALEGETGGEDGGLAIETLRLDAEAITVSGALELGAGSWPERFALQAEIRLEDGAPVLLSIPGEETRLTDATLDLRYDAAEGEGWELDLAVDGFDRGGMQIETLTATGAGRLRNGAGTLPGGASGALRLLADGVAPADAGLAEALGARLTGGLAFEWTEGQPLRLSEIDLDGEGYRLFGELAVRGMEEQVDVQLDGAVTLDADDLSRFAALVGEPLAGAATLDITGQVTPVSGGFDAEITGTARDLAIGQPRLDPLFAGPAQLALTARRDTEGLHLDGLEIEAPGADLTGTAFVAEEGSHADLTLSLPDIAPLVPELSGAAALTAQARQTGPRWRITAGLDGAADLRASADVTVTLMEGAPGPVTGRVEAALGELGALSELLDRPLSGRAELSVAGDGNIAERTARVRLEATGQDIITGIPELDGYLAGASQASARVARTEAGLTVDDLALDTPNAQLTGALRWAETGSRAVLDLALADVSPLVPELSGPLAITAEAEQEGESWDISATASGLGGATAAADVTVVLTDGAPGPVAGSVEASVDQLSAFSALAGRPLAGQLSLAVQGSGDVARQTGRVSFQGQGAGLSAGLGSVDPVLGGQARFEGVVERDEDGAIVLDGVELRSGQVSADISGLYGGPAGSRITLEARLADLGLFVSELAGPVQASGTLTQSAPGSDWVVDAELGGPGNTSARVTGRAAQDGSDLDLSANGGASLALANPFIAPNIVNGSADFALRVNGPPEVSSVSGRVTSAGARLSIPEASFSLEQIDLAADIAGGVADLSLDGRVTAGGRLSLAGTLGLDAPYRADLTADLRNIDVVRPGLLDTQFDGQINVAGPLAGGARIGGRIEVDMAELRIPEAGGGAGMALPDLAHVNEPADVRASRQRAGLVETGEAEPSEGPVFDLAITVSAPTQVFVRGRGLDAELGGVIGLRGTTRDPVTEGQLSLIRGRLDILGQRLELDRATISLQGDFDPYVDLSATTSSSDADVTISVVGPASDPAVTFSSSPDLPEDEILARLLFDRDLSEISAFQALRIAAAIRTLTGRGNGLFGNLRDSIGVDDLDITTDEEGNTGLTIGAYLDENIYTDVTVDSEGQTEINLNLSISRSVTARGSLGSDGSTGVGVFFERDY</sequence>
<dbReference type="Pfam" id="PF04357">
    <property type="entry name" value="TamB"/>
    <property type="match status" value="1"/>
</dbReference>